<name>A0A9W9Y9F0_9CNID</name>
<organism evidence="1 2">
    <name type="scientific">Desmophyllum pertusum</name>
    <dbReference type="NCBI Taxonomy" id="174260"/>
    <lineage>
        <taxon>Eukaryota</taxon>
        <taxon>Metazoa</taxon>
        <taxon>Cnidaria</taxon>
        <taxon>Anthozoa</taxon>
        <taxon>Hexacorallia</taxon>
        <taxon>Scleractinia</taxon>
        <taxon>Caryophylliina</taxon>
        <taxon>Caryophylliidae</taxon>
        <taxon>Desmophyllum</taxon>
    </lineage>
</organism>
<proteinExistence type="predicted"/>
<evidence type="ECO:0000313" key="2">
    <source>
        <dbReference type="Proteomes" id="UP001163046"/>
    </source>
</evidence>
<dbReference type="EMBL" id="MU827802">
    <property type="protein sequence ID" value="KAJ7326517.1"/>
    <property type="molecule type" value="Genomic_DNA"/>
</dbReference>
<keyword evidence="2" id="KW-1185">Reference proteome</keyword>
<accession>A0A9W9Y9F0</accession>
<sequence length="174" mass="19268">MPRCVHMSLSKSVFTSLPASQPHALSDHDLKQPLKEAVQPAPAMLRETGRTTGQPDARETACASLPAYRASTDMQTTSTSSLNRHADYTSTSSLNRHADYLHKRSQQTCRLYLHKQPQQTCRLPPQEVSTDMQTIPPQAASTDMQTLPPRSGLGHVTLQRHPNPSYSTQGFHIP</sequence>
<comment type="caution">
    <text evidence="1">The sequence shown here is derived from an EMBL/GenBank/DDBJ whole genome shotgun (WGS) entry which is preliminary data.</text>
</comment>
<evidence type="ECO:0000313" key="1">
    <source>
        <dbReference type="EMBL" id="KAJ7326517.1"/>
    </source>
</evidence>
<reference evidence="1" key="1">
    <citation type="submission" date="2023-01" db="EMBL/GenBank/DDBJ databases">
        <title>Genome assembly of the deep-sea coral Lophelia pertusa.</title>
        <authorList>
            <person name="Herrera S."/>
            <person name="Cordes E."/>
        </authorList>
    </citation>
    <scope>NUCLEOTIDE SEQUENCE</scope>
    <source>
        <strain evidence="1">USNM1676648</strain>
        <tissue evidence="1">Polyp</tissue>
    </source>
</reference>
<dbReference type="Proteomes" id="UP001163046">
    <property type="component" value="Unassembled WGS sequence"/>
</dbReference>
<dbReference type="AlphaFoldDB" id="A0A9W9Y9F0"/>
<gene>
    <name evidence="1" type="ORF">OS493_027461</name>
</gene>
<protein>
    <submittedName>
        <fullName evidence="1">Uncharacterized protein</fullName>
    </submittedName>
</protein>